<evidence type="ECO:0000259" key="1">
    <source>
        <dbReference type="PROSITE" id="PS50196"/>
    </source>
</evidence>
<evidence type="ECO:0000313" key="2">
    <source>
        <dbReference type="EMBL" id="ETO00831.1"/>
    </source>
</evidence>
<evidence type="ECO:0000313" key="3">
    <source>
        <dbReference type="Proteomes" id="UP000023152"/>
    </source>
</evidence>
<dbReference type="InterPro" id="IPR011993">
    <property type="entry name" value="PH-like_dom_sf"/>
</dbReference>
<dbReference type="OrthoDB" id="2357150at2759"/>
<dbReference type="InterPro" id="IPR000156">
    <property type="entry name" value="Ran_bind_dom"/>
</dbReference>
<keyword evidence="3" id="KW-1185">Reference proteome</keyword>
<dbReference type="EMBL" id="ASPP01039935">
    <property type="protein sequence ID" value="ETO00831.1"/>
    <property type="molecule type" value="Genomic_DNA"/>
</dbReference>
<reference evidence="2 3" key="1">
    <citation type="journal article" date="2013" name="Curr. Biol.">
        <title>The Genome of the Foraminiferan Reticulomyxa filosa.</title>
        <authorList>
            <person name="Glockner G."/>
            <person name="Hulsmann N."/>
            <person name="Schleicher M."/>
            <person name="Noegel A.A."/>
            <person name="Eichinger L."/>
            <person name="Gallinger C."/>
            <person name="Pawlowski J."/>
            <person name="Sierra R."/>
            <person name="Euteneuer U."/>
            <person name="Pillet L."/>
            <person name="Moustafa A."/>
            <person name="Platzer M."/>
            <person name="Groth M."/>
            <person name="Szafranski K."/>
            <person name="Schliwa M."/>
        </authorList>
    </citation>
    <scope>NUCLEOTIDE SEQUENCE [LARGE SCALE GENOMIC DNA]</scope>
</reference>
<feature type="domain" description="RanBD1" evidence="1">
    <location>
        <begin position="1"/>
        <end position="105"/>
    </location>
</feature>
<dbReference type="AlphaFoldDB" id="X6LHI1"/>
<dbReference type="Gene3D" id="2.30.29.30">
    <property type="entry name" value="Pleckstrin-homology domain (PH domain)/Phosphotyrosine-binding domain (PTB)"/>
    <property type="match status" value="1"/>
</dbReference>
<sequence length="168" mass="19902">QLYRWGKDVTNNPMWKARSKDSVIEFWQGKSGKIRMICRENLTEKLRLNQFVPIDIKLIEKGEISCQWGPSIDETIAQEEFNQGLSQWAIKFETLETCKKFQEMLRCESENNKVIKDNNYQLIYFSLNLHVRNILNDNNIEDNVILYIKLIALKKKKDIKNVIVHLKV</sequence>
<dbReference type="Proteomes" id="UP000023152">
    <property type="component" value="Unassembled WGS sequence"/>
</dbReference>
<dbReference type="PROSITE" id="PS50196">
    <property type="entry name" value="RANBD1"/>
    <property type="match status" value="1"/>
</dbReference>
<dbReference type="Pfam" id="PF00638">
    <property type="entry name" value="Ran_BP1"/>
    <property type="match status" value="1"/>
</dbReference>
<proteinExistence type="predicted"/>
<comment type="caution">
    <text evidence="2">The sequence shown here is derived from an EMBL/GenBank/DDBJ whole genome shotgun (WGS) entry which is preliminary data.</text>
</comment>
<organism evidence="2 3">
    <name type="scientific">Reticulomyxa filosa</name>
    <dbReference type="NCBI Taxonomy" id="46433"/>
    <lineage>
        <taxon>Eukaryota</taxon>
        <taxon>Sar</taxon>
        <taxon>Rhizaria</taxon>
        <taxon>Retaria</taxon>
        <taxon>Foraminifera</taxon>
        <taxon>Monothalamids</taxon>
        <taxon>Reticulomyxidae</taxon>
        <taxon>Reticulomyxa</taxon>
    </lineage>
</organism>
<name>X6LHI1_RETFI</name>
<protein>
    <recommendedName>
        <fullName evidence="1">RanBD1 domain-containing protein</fullName>
    </recommendedName>
</protein>
<gene>
    <name evidence="2" type="ORF">RFI_36609</name>
</gene>
<accession>X6LHI1</accession>
<feature type="non-terminal residue" evidence="2">
    <location>
        <position position="1"/>
    </location>
</feature>